<feature type="chain" id="PRO_5037474998" evidence="2">
    <location>
        <begin position="23"/>
        <end position="601"/>
    </location>
</feature>
<name>A0A937XHR9_UNCW3</name>
<gene>
    <name evidence="3" type="ORF">FJY68_08460</name>
</gene>
<evidence type="ECO:0000256" key="1">
    <source>
        <dbReference type="SAM" id="MobiDB-lite"/>
    </source>
</evidence>
<protein>
    <submittedName>
        <fullName evidence="3">Uncharacterized protein</fullName>
    </submittedName>
</protein>
<accession>A0A937XHR9</accession>
<evidence type="ECO:0000313" key="3">
    <source>
        <dbReference type="EMBL" id="MBM3331866.1"/>
    </source>
</evidence>
<organism evidence="3 4">
    <name type="scientific">candidate division WOR-3 bacterium</name>
    <dbReference type="NCBI Taxonomy" id="2052148"/>
    <lineage>
        <taxon>Bacteria</taxon>
        <taxon>Bacteria division WOR-3</taxon>
    </lineage>
</organism>
<feature type="signal peptide" evidence="2">
    <location>
        <begin position="1"/>
        <end position="22"/>
    </location>
</feature>
<reference evidence="3" key="1">
    <citation type="submission" date="2019-03" db="EMBL/GenBank/DDBJ databases">
        <title>Lake Tanganyika Metagenome-Assembled Genomes (MAGs).</title>
        <authorList>
            <person name="Tran P."/>
        </authorList>
    </citation>
    <scope>NUCLEOTIDE SEQUENCE</scope>
    <source>
        <strain evidence="3">K_DeepCast_150m_m2_040</strain>
    </source>
</reference>
<comment type="caution">
    <text evidence="3">The sequence shown here is derived from an EMBL/GenBank/DDBJ whole genome shotgun (WGS) entry which is preliminary data.</text>
</comment>
<feature type="region of interest" description="Disordered" evidence="1">
    <location>
        <begin position="582"/>
        <end position="601"/>
    </location>
</feature>
<keyword evidence="2" id="KW-0732">Signal</keyword>
<sequence length="601" mass="62929">MRRTMTLVAVLFLAALAESVTAVAPQAIDTRQSSLVTSVDAITIPQMLSYQGKLTDTLGTPVPNGSYPMMFLLHTQPSGGSPFWSEVQSVTTKDGLFSVLLGSTNPIGSLPDAGTVYLAMTVSGGPELTPRIRIASAAYSYLAARAADADLLQGRDTTTFSRSTHNHDATYVNEGQADAVTSAMIVNGTIAAADLNQMGASSGQVLKWTGSAWAPRNDSVGSGGGSGTVRKVVQATGVVCSPNPITDSGTVRFDSTWGDARFVNESQTNSVTGAMITDGQVSSADIRDTTVNAADLKDGSVTSPKIALPYSGSAAPDAPVFSVRNALTSNDQPAVYGWHDTTDYFGIGVTGVGGWMGVRGEVTATGSSIYTGVQGEVSGGSGTNQGLSGVATGSGDNYGVQGSATGTGNNYGVRGYASEGSTNYAGYFLGDVLVTGTLSKGGGSFQIDHPLDPLNKYLYHSFVESPDMMNIYNGNIKTDASGHATVILPNWFETLNRDFRYQLTVINEDGGNGFAQAEVARGVKDNSFVVRTSEPLTTVSWQVTGIRQDRFANANRIQVEVDKPAAERGKYLHPELYGQPREAGIGVLPEDPKAKSAPRGR</sequence>
<evidence type="ECO:0000256" key="2">
    <source>
        <dbReference type="SAM" id="SignalP"/>
    </source>
</evidence>
<evidence type="ECO:0000313" key="4">
    <source>
        <dbReference type="Proteomes" id="UP000779900"/>
    </source>
</evidence>
<dbReference type="AlphaFoldDB" id="A0A937XHR9"/>
<dbReference type="Proteomes" id="UP000779900">
    <property type="component" value="Unassembled WGS sequence"/>
</dbReference>
<proteinExistence type="predicted"/>
<dbReference type="EMBL" id="VGIR01000047">
    <property type="protein sequence ID" value="MBM3331866.1"/>
    <property type="molecule type" value="Genomic_DNA"/>
</dbReference>